<dbReference type="Gene3D" id="3.20.20.70">
    <property type="entry name" value="Aldolase class I"/>
    <property type="match status" value="1"/>
</dbReference>
<evidence type="ECO:0000259" key="3">
    <source>
        <dbReference type="Pfam" id="PF01645"/>
    </source>
</evidence>
<dbReference type="GO" id="GO:0015930">
    <property type="term" value="F:glutamate synthase activity"/>
    <property type="evidence" value="ECO:0007669"/>
    <property type="project" value="InterPro"/>
</dbReference>
<dbReference type="InterPro" id="IPR002932">
    <property type="entry name" value="Glu_synthdom"/>
</dbReference>
<feature type="domain" description="Glutamate synthase" evidence="3">
    <location>
        <begin position="130"/>
        <end position="447"/>
    </location>
</feature>
<dbReference type="CDD" id="cd02808">
    <property type="entry name" value="GltS_FMN"/>
    <property type="match status" value="1"/>
</dbReference>
<dbReference type="PANTHER" id="PTHR43819">
    <property type="entry name" value="ARCHAEAL-TYPE GLUTAMATE SYNTHASE [NADPH]"/>
    <property type="match status" value="1"/>
</dbReference>
<proteinExistence type="inferred from homology"/>
<dbReference type="PIRSF" id="PIRSF500060">
    <property type="entry name" value="UCP500060"/>
    <property type="match status" value="1"/>
</dbReference>
<dbReference type="InterPro" id="IPR024188">
    <property type="entry name" value="GltB"/>
</dbReference>
<protein>
    <submittedName>
        <fullName evidence="4">FMN-binding glutamate synthase family protein</fullName>
    </submittedName>
</protein>
<reference evidence="4 5" key="1">
    <citation type="journal article" date="2018" name="Syst. Appl. Microbiol.">
        <title>Corynebacterium heidelbergense sp. nov., isolated from the preen glands of Egyptian geese (Alopochen aegyptiacus).</title>
        <authorList>
            <person name="Braun M.S."/>
            <person name="Wang E."/>
            <person name="Zimmermann S."/>
            <person name="Wink M."/>
        </authorList>
    </citation>
    <scope>NUCLEOTIDE SEQUENCE [LARGE SCALE GENOMIC DNA]</scope>
    <source>
        <strain evidence="4 5">DSM 104638</strain>
    </source>
</reference>
<dbReference type="Proteomes" id="UP000251047">
    <property type="component" value="Unassembled WGS sequence"/>
</dbReference>
<dbReference type="SUPFAM" id="SSF51395">
    <property type="entry name" value="FMN-linked oxidoreductases"/>
    <property type="match status" value="1"/>
</dbReference>
<dbReference type="RefSeq" id="WP_112768980.1">
    <property type="nucleotide sequence ID" value="NZ_CP063191.1"/>
</dbReference>
<organism evidence="4 5">
    <name type="scientific">Corynebacterium heidelbergense</name>
    <dbReference type="NCBI Taxonomy" id="2055947"/>
    <lineage>
        <taxon>Bacteria</taxon>
        <taxon>Bacillati</taxon>
        <taxon>Actinomycetota</taxon>
        <taxon>Actinomycetes</taxon>
        <taxon>Mycobacteriales</taxon>
        <taxon>Corynebacteriaceae</taxon>
        <taxon>Corynebacterium</taxon>
    </lineage>
</organism>
<dbReference type="PANTHER" id="PTHR43819:SF1">
    <property type="entry name" value="ARCHAEAL-TYPE GLUTAMATE SYNTHASE [NADPH]"/>
    <property type="match status" value="1"/>
</dbReference>
<dbReference type="InterPro" id="IPR027283">
    <property type="entry name" value="YerD"/>
</dbReference>
<comment type="similarity">
    <text evidence="1 2">Belongs to the glutamate synthase family.</text>
</comment>
<evidence type="ECO:0000313" key="4">
    <source>
        <dbReference type="EMBL" id="RAV34517.1"/>
    </source>
</evidence>
<dbReference type="InterPro" id="IPR013785">
    <property type="entry name" value="Aldolase_TIM"/>
</dbReference>
<dbReference type="EMBL" id="PHQP01000012">
    <property type="protein sequence ID" value="RAV34517.1"/>
    <property type="molecule type" value="Genomic_DNA"/>
</dbReference>
<evidence type="ECO:0000256" key="1">
    <source>
        <dbReference type="ARBA" id="ARBA00009716"/>
    </source>
</evidence>
<gene>
    <name evidence="4" type="ORF">CWC39_02680</name>
</gene>
<comment type="caution">
    <text evidence="4">The sequence shown here is derived from an EMBL/GenBank/DDBJ whole genome shotgun (WGS) entry which is preliminary data.</text>
</comment>
<dbReference type="Pfam" id="PF01645">
    <property type="entry name" value="Glu_synthase"/>
    <property type="match status" value="1"/>
</dbReference>
<evidence type="ECO:0000313" key="5">
    <source>
        <dbReference type="Proteomes" id="UP000251047"/>
    </source>
</evidence>
<sequence length="513" mass="55438">MRLVTTAAAAAAAAAAGLAARDLTQKRHAILRNYPVAGHLRFLAETIRPEVQQYFIERDDDGRPFDRSTRSMIYRRAKKDSSEAAFGTERDIEGFGYESLVHSAHPLNELSLPFRAHIGGPDCTQPYDISRFNISAMSFGALSANAVRAMNKGAAMGGFAQDTGEGGLTKYHLEYEADLIWELGSGYFSSRTKDGRLDRGLFKEKAQLDNVKMVAIKLSQGAKPGIGGVLPAAKITAEIADIRGVPRGEDCVSPAAHKEFSTPIEFIEFLAELRELSGGKPVGFKLCVGARTDILSICKAILEVGTAPDFITVDGAEGGTGAAPVEFEDHVGMRLTDGLMTVHNALVGSGLRDDIAIGAAGKIAGGNDIVRRMIQGADMTFAARPMMMAAGCIQAQKCNTGKCPVGVATQSGWRQRAIDVDEKAERVRNYHAGTVKEAERLMASMGVEHPSDLSPHLLRKVISATETKTYAELYPWLREGELLDNPTGTWGDYWNHASAQTFRPGTPDARPRR</sequence>
<dbReference type="OrthoDB" id="9758182at2"/>
<dbReference type="AlphaFoldDB" id="A0A364VD10"/>
<name>A0A364VD10_9CORY</name>
<dbReference type="GO" id="GO:0006537">
    <property type="term" value="P:glutamate biosynthetic process"/>
    <property type="evidence" value="ECO:0007669"/>
    <property type="project" value="InterPro"/>
</dbReference>
<dbReference type="PIRSF" id="PIRSF006429">
    <property type="entry name" value="GOGAT_lg_2"/>
    <property type="match status" value="1"/>
</dbReference>
<accession>A0A364VD10</accession>
<evidence type="ECO:0000256" key="2">
    <source>
        <dbReference type="PIRNR" id="PIRNR006429"/>
    </source>
</evidence>